<dbReference type="EMBL" id="RYZH01000002">
    <property type="protein sequence ID" value="RUL89463.1"/>
    <property type="molecule type" value="Genomic_DNA"/>
</dbReference>
<accession>A0A432MPR3</accession>
<comment type="caution">
    <text evidence="2">The sequence shown here is derived from an EMBL/GenBank/DDBJ whole genome shotgun (WGS) entry which is preliminary data.</text>
</comment>
<sequence>MATQIFEPHDDSLDVVSAHEIGTFVFCPEQWRLEYGLGLEPGNQTALRSGSRHHERKQTAERTAGRLLQIGQKVIAAGLILLFVLWILGR</sequence>
<organism evidence="2 3">
    <name type="scientific">Tautonia sociabilis</name>
    <dbReference type="NCBI Taxonomy" id="2080755"/>
    <lineage>
        <taxon>Bacteria</taxon>
        <taxon>Pseudomonadati</taxon>
        <taxon>Planctomycetota</taxon>
        <taxon>Planctomycetia</taxon>
        <taxon>Isosphaerales</taxon>
        <taxon>Isosphaeraceae</taxon>
        <taxon>Tautonia</taxon>
    </lineage>
</organism>
<evidence type="ECO:0000256" key="1">
    <source>
        <dbReference type="SAM" id="Phobius"/>
    </source>
</evidence>
<keyword evidence="1" id="KW-1133">Transmembrane helix</keyword>
<reference evidence="2 3" key="1">
    <citation type="submission" date="2018-12" db="EMBL/GenBank/DDBJ databases">
        <authorList>
            <person name="Toschakov S.V."/>
        </authorList>
    </citation>
    <scope>NUCLEOTIDE SEQUENCE [LARGE SCALE GENOMIC DNA]</scope>
    <source>
        <strain evidence="2 3">GM2012</strain>
    </source>
</reference>
<protein>
    <submittedName>
        <fullName evidence="2">Uncharacterized protein</fullName>
    </submittedName>
</protein>
<evidence type="ECO:0000313" key="3">
    <source>
        <dbReference type="Proteomes" id="UP000280296"/>
    </source>
</evidence>
<dbReference type="AlphaFoldDB" id="A0A432MPR3"/>
<dbReference type="Proteomes" id="UP000280296">
    <property type="component" value="Unassembled WGS sequence"/>
</dbReference>
<gene>
    <name evidence="2" type="ORF">TsocGM_01435</name>
</gene>
<feature type="transmembrane region" description="Helical" evidence="1">
    <location>
        <begin position="70"/>
        <end position="89"/>
    </location>
</feature>
<keyword evidence="3" id="KW-1185">Reference proteome</keyword>
<keyword evidence="1" id="KW-0812">Transmembrane</keyword>
<keyword evidence="1" id="KW-0472">Membrane</keyword>
<reference evidence="2 3" key="2">
    <citation type="submission" date="2019-01" db="EMBL/GenBank/DDBJ databases">
        <title>Tautonia sociabilis, a novel thermotolerant planctomycete of Isosphaeraceae family, isolated from a 4000 m deep subterranean habitat.</title>
        <authorList>
            <person name="Kovaleva O.L."/>
            <person name="Elcheninov A.G."/>
            <person name="Van Heerden E."/>
            <person name="Toshchakov S.V."/>
            <person name="Novikov A."/>
            <person name="Bonch-Osmolovskaya E.A."/>
            <person name="Kublanov I.V."/>
        </authorList>
    </citation>
    <scope>NUCLEOTIDE SEQUENCE [LARGE SCALE GENOMIC DNA]</scope>
    <source>
        <strain evidence="2 3">GM2012</strain>
    </source>
</reference>
<proteinExistence type="predicted"/>
<name>A0A432MPR3_9BACT</name>
<dbReference type="OrthoDB" id="290413at2"/>
<dbReference type="RefSeq" id="WP_126723540.1">
    <property type="nucleotide sequence ID" value="NZ_RYZH01000002.1"/>
</dbReference>
<evidence type="ECO:0000313" key="2">
    <source>
        <dbReference type="EMBL" id="RUL89463.1"/>
    </source>
</evidence>